<dbReference type="OrthoDB" id="177947at2"/>
<evidence type="ECO:0000313" key="8">
    <source>
        <dbReference type="EMBL" id="AOM80919.1"/>
    </source>
</evidence>
<organism evidence="8 9">
    <name type="scientific">Pedobacter steynii</name>
    <dbReference type="NCBI Taxonomy" id="430522"/>
    <lineage>
        <taxon>Bacteria</taxon>
        <taxon>Pseudomonadati</taxon>
        <taxon>Bacteroidota</taxon>
        <taxon>Sphingobacteriia</taxon>
        <taxon>Sphingobacteriales</taxon>
        <taxon>Sphingobacteriaceae</taxon>
        <taxon>Pedobacter</taxon>
    </lineage>
</organism>
<evidence type="ECO:0000313" key="9">
    <source>
        <dbReference type="Proteomes" id="UP000094313"/>
    </source>
</evidence>
<feature type="active site" description="Proton acceptor" evidence="5">
    <location>
        <position position="48"/>
    </location>
</feature>
<dbReference type="PANTHER" id="PTHR43817:SF1">
    <property type="entry name" value="HYDROLASE, FAMILY 43, PUTATIVE (AFU_ORTHOLOGUE AFUA_3G01660)-RELATED"/>
    <property type="match status" value="1"/>
</dbReference>
<proteinExistence type="inferred from homology"/>
<evidence type="ECO:0000256" key="1">
    <source>
        <dbReference type="ARBA" id="ARBA00009865"/>
    </source>
</evidence>
<dbReference type="GO" id="GO:0004553">
    <property type="term" value="F:hydrolase activity, hydrolyzing O-glycosyl compounds"/>
    <property type="evidence" value="ECO:0007669"/>
    <property type="project" value="InterPro"/>
</dbReference>
<protein>
    <submittedName>
        <fullName evidence="8">Glycoside hydrolase</fullName>
    </submittedName>
</protein>
<dbReference type="Pfam" id="PF04616">
    <property type="entry name" value="Glyco_hydro_43"/>
    <property type="match status" value="1"/>
</dbReference>
<sequence>MINTKERSNSRLIACCLVFFSIYSFSVCLAQVKKNLVEFTNPIGKGADPWVIRHNGYYYVCQSNGDINSKGISIRKSDKLSQLGKPVTVWNAPDEGWNSSQIWAPELHYFNKKWYIYYAAGKAGPPYIHQRSGVLESVTDDPQGEYVDKGILNTGTDTVNETGTIWAIDVNVGYIGGKLYAVWSGWEQNATTDKTSQHLYIAEMSNPWTISSARVKISSPDQPWEQGGPLDLNEGPQFLMREGKVFIIYSTRESWTPEYRLAQLKLKDPSKTPLDAGNWEKSGPVFQGTAKVLGTGHASFTQSPDGKEWWIFYHTKKSKTPGWDRDLRLQKFNWRADGSPDFGLPIPAGILIPVPSGEY</sequence>
<dbReference type="InterPro" id="IPR006710">
    <property type="entry name" value="Glyco_hydro_43"/>
</dbReference>
<evidence type="ECO:0000256" key="2">
    <source>
        <dbReference type="ARBA" id="ARBA00022729"/>
    </source>
</evidence>
<evidence type="ECO:0000256" key="4">
    <source>
        <dbReference type="ARBA" id="ARBA00023295"/>
    </source>
</evidence>
<name>A0A1D7QQI9_9SPHI</name>
<keyword evidence="2" id="KW-0732">Signal</keyword>
<evidence type="ECO:0000256" key="3">
    <source>
        <dbReference type="ARBA" id="ARBA00022801"/>
    </source>
</evidence>
<dbReference type="InterPro" id="IPR023296">
    <property type="entry name" value="Glyco_hydro_beta-prop_sf"/>
</dbReference>
<dbReference type="SUPFAM" id="SSF75005">
    <property type="entry name" value="Arabinanase/levansucrase/invertase"/>
    <property type="match status" value="1"/>
</dbReference>
<evidence type="ECO:0000256" key="7">
    <source>
        <dbReference type="RuleBase" id="RU361187"/>
    </source>
</evidence>
<evidence type="ECO:0000256" key="6">
    <source>
        <dbReference type="PIRSR" id="PIRSR606710-2"/>
    </source>
</evidence>
<reference evidence="8 9" key="1">
    <citation type="submission" date="2016-08" db="EMBL/GenBank/DDBJ databases">
        <authorList>
            <person name="Seilhamer J.J."/>
        </authorList>
    </citation>
    <scope>NUCLEOTIDE SEQUENCE [LARGE SCALE GENOMIC DNA]</scope>
    <source>
        <strain evidence="8 9">DX4</strain>
    </source>
</reference>
<feature type="active site" description="Proton donor" evidence="5">
    <location>
        <position position="234"/>
    </location>
</feature>
<keyword evidence="4 7" id="KW-0326">Glycosidase</keyword>
<keyword evidence="3 7" id="KW-0378">Hydrolase</keyword>
<dbReference type="PANTHER" id="PTHR43817">
    <property type="entry name" value="GLYCOSYL HYDROLASE"/>
    <property type="match status" value="1"/>
</dbReference>
<gene>
    <name evidence="8" type="ORF">BFS30_20880</name>
</gene>
<dbReference type="AlphaFoldDB" id="A0A1D7QQI9"/>
<feature type="site" description="Important for catalytic activity, responsible for pKa modulation of the active site Glu and correct orientation of both the proton donor and substrate" evidence="6">
    <location>
        <position position="169"/>
    </location>
</feature>
<dbReference type="EMBL" id="CP017141">
    <property type="protein sequence ID" value="AOM80919.1"/>
    <property type="molecule type" value="Genomic_DNA"/>
</dbReference>
<dbReference type="CDD" id="cd18820">
    <property type="entry name" value="GH43_LbAraf43-like"/>
    <property type="match status" value="1"/>
</dbReference>
<dbReference type="Proteomes" id="UP000094313">
    <property type="component" value="Chromosome"/>
</dbReference>
<dbReference type="KEGG" id="psty:BFS30_20880"/>
<accession>A0A1D7QQI9</accession>
<evidence type="ECO:0000256" key="5">
    <source>
        <dbReference type="PIRSR" id="PIRSR606710-1"/>
    </source>
</evidence>
<dbReference type="GO" id="GO:0005975">
    <property type="term" value="P:carbohydrate metabolic process"/>
    <property type="evidence" value="ECO:0007669"/>
    <property type="project" value="InterPro"/>
</dbReference>
<keyword evidence="9" id="KW-1185">Reference proteome</keyword>
<comment type="similarity">
    <text evidence="1 7">Belongs to the glycosyl hydrolase 43 family.</text>
</comment>
<dbReference type="Gene3D" id="2.115.10.20">
    <property type="entry name" value="Glycosyl hydrolase domain, family 43"/>
    <property type="match status" value="1"/>
</dbReference>